<sequence length="351" mass="40531">MPGLRFSDLGTKPRRMSIWGSSGGSRREHRASRCESWLKYFVPRSLKLREREGVAVPPGRIKGRAWLEAPVLMKSTPNECLVKNTQISNEFPRRTSTYSSVTQRGADNSPSTRHTSAYLDLGDCDKGCEYCNAYFWYTERLKGGRVKLQTPCDPPMLIKNLFTVNRFMENIHAYNQMFAMTSFGAKVDDSINNGSGPFVFKVEGQISYWIGCLCPLDDDNPRFLQMYIYDTDNEIENRLRHFTKDKCQQLEPEIVEQLLQLLDAHNELVKLFRKARDICLHEEVPQFYIRLYNKGNRLCYNSLVVGTLGAIIYDDGPKTKNDFDIIIHLKDSFPQRINKLHPSYMALQFPL</sequence>
<name>A0AA38TTW2_9ASTR</name>
<organism evidence="2 3">
    <name type="scientific">Centaurea solstitialis</name>
    <name type="common">yellow star-thistle</name>
    <dbReference type="NCBI Taxonomy" id="347529"/>
    <lineage>
        <taxon>Eukaryota</taxon>
        <taxon>Viridiplantae</taxon>
        <taxon>Streptophyta</taxon>
        <taxon>Embryophyta</taxon>
        <taxon>Tracheophyta</taxon>
        <taxon>Spermatophyta</taxon>
        <taxon>Magnoliopsida</taxon>
        <taxon>eudicotyledons</taxon>
        <taxon>Gunneridae</taxon>
        <taxon>Pentapetalae</taxon>
        <taxon>asterids</taxon>
        <taxon>campanulids</taxon>
        <taxon>Asterales</taxon>
        <taxon>Asteraceae</taxon>
        <taxon>Carduoideae</taxon>
        <taxon>Cardueae</taxon>
        <taxon>Centaureinae</taxon>
        <taxon>Centaurea</taxon>
    </lineage>
</organism>
<comment type="caution">
    <text evidence="2">The sequence shown here is derived from an EMBL/GenBank/DDBJ whole genome shotgun (WGS) entry which is preliminary data.</text>
</comment>
<dbReference type="AlphaFoldDB" id="A0AA38TTW2"/>
<reference evidence="2" key="1">
    <citation type="submission" date="2023-03" db="EMBL/GenBank/DDBJ databases">
        <title>Chromosome-scale reference genome and RAD-based genetic map of yellow starthistle (Centaurea solstitialis) reveal putative structural variation and QTLs associated with invader traits.</title>
        <authorList>
            <person name="Reatini B."/>
            <person name="Cang F.A."/>
            <person name="Jiang Q."/>
            <person name="Mckibben M.T.W."/>
            <person name="Barker M.S."/>
            <person name="Rieseberg L.H."/>
            <person name="Dlugosch K.M."/>
        </authorList>
    </citation>
    <scope>NUCLEOTIDE SEQUENCE</scope>
    <source>
        <strain evidence="2">CAN-66</strain>
        <tissue evidence="2">Leaf</tissue>
    </source>
</reference>
<dbReference type="Proteomes" id="UP001172457">
    <property type="component" value="Chromosome 2"/>
</dbReference>
<gene>
    <name evidence="2" type="ORF">OSB04_006651</name>
</gene>
<dbReference type="PANTHER" id="PTHR45786">
    <property type="entry name" value="DNA BINDING PROTEIN-LIKE"/>
    <property type="match status" value="1"/>
</dbReference>
<evidence type="ECO:0000313" key="2">
    <source>
        <dbReference type="EMBL" id="KAJ9561491.1"/>
    </source>
</evidence>
<keyword evidence="3" id="KW-1185">Reference proteome</keyword>
<protein>
    <recommendedName>
        <fullName evidence="4">Helitron helicase-like domain-containing protein</fullName>
    </recommendedName>
</protein>
<proteinExistence type="predicted"/>
<evidence type="ECO:0000256" key="1">
    <source>
        <dbReference type="SAM" id="MobiDB-lite"/>
    </source>
</evidence>
<accession>A0AA38TTW2</accession>
<feature type="region of interest" description="Disordered" evidence="1">
    <location>
        <begin position="93"/>
        <end position="113"/>
    </location>
</feature>
<evidence type="ECO:0008006" key="4">
    <source>
        <dbReference type="Google" id="ProtNLM"/>
    </source>
</evidence>
<evidence type="ECO:0000313" key="3">
    <source>
        <dbReference type="Proteomes" id="UP001172457"/>
    </source>
</evidence>
<dbReference type="PANTHER" id="PTHR45786:SF74">
    <property type="entry name" value="ATP-DEPENDENT DNA HELICASE"/>
    <property type="match status" value="1"/>
</dbReference>
<dbReference type="EMBL" id="JARYMX010000002">
    <property type="protein sequence ID" value="KAJ9561491.1"/>
    <property type="molecule type" value="Genomic_DNA"/>
</dbReference>